<dbReference type="InterPro" id="IPR003141">
    <property type="entry name" value="Pol/His_phosphatase_N"/>
</dbReference>
<sequence length="286" mass="30562">MIDLHCHSNISDGALSPAEVVRLAHANGCTMLSLTDHDHTGGLAAARAEADKLGLRFINGVEISVTWRGRTIHVVGLDFDERCDTLQNLLAQVRQGRLKRLAAIAEKLEKKGITGAYEGSLALAANPEMASRTHIAEFLINGGHVRNKQQAFTKYLGEGKPCAVKHEWATLADCVAAVKAAGGLSVIAHPMRYSLSATAKRNLFEEFKSLGGSGIEVHSGSCSRNDSLNYTLLAERYGLSASCGSDFHRQGDFSGGTLGACPPLPDNCRAVWTEFRGTSRGLSADS</sequence>
<dbReference type="PANTHER" id="PTHR42924">
    <property type="entry name" value="EXONUCLEASE"/>
    <property type="match status" value="1"/>
</dbReference>
<dbReference type="PANTHER" id="PTHR42924:SF3">
    <property type="entry name" value="POLYMERASE_HISTIDINOL PHOSPHATASE N-TERMINAL DOMAIN-CONTAINING PROTEIN"/>
    <property type="match status" value="1"/>
</dbReference>
<dbReference type="Pfam" id="PF02811">
    <property type="entry name" value="PHP"/>
    <property type="match status" value="1"/>
</dbReference>
<dbReference type="GO" id="GO:0035312">
    <property type="term" value="F:5'-3' DNA exonuclease activity"/>
    <property type="evidence" value="ECO:0007669"/>
    <property type="project" value="TreeGrafter"/>
</dbReference>
<comment type="caution">
    <text evidence="2">The sequence shown here is derived from an EMBL/GenBank/DDBJ whole genome shotgun (WGS) entry which is preliminary data.</text>
</comment>
<dbReference type="GO" id="GO:0004534">
    <property type="term" value="F:5'-3' RNA exonuclease activity"/>
    <property type="evidence" value="ECO:0007669"/>
    <property type="project" value="TreeGrafter"/>
</dbReference>
<organism evidence="2 3">
    <name type="scientific">Neisseria lisongii</name>
    <dbReference type="NCBI Taxonomy" id="2912188"/>
    <lineage>
        <taxon>Bacteria</taxon>
        <taxon>Pseudomonadati</taxon>
        <taxon>Pseudomonadota</taxon>
        <taxon>Betaproteobacteria</taxon>
        <taxon>Neisseriales</taxon>
        <taxon>Neisseriaceae</taxon>
        <taxon>Neisseria</taxon>
    </lineage>
</organism>
<dbReference type="Proteomes" id="UP001201397">
    <property type="component" value="Unassembled WGS sequence"/>
</dbReference>
<protein>
    <submittedName>
        <fullName evidence="2">PHP domain-containing protein</fullName>
    </submittedName>
</protein>
<reference evidence="2" key="1">
    <citation type="submission" date="2022-01" db="EMBL/GenBank/DDBJ databases">
        <title>Neisseria sp. ZJ104.</title>
        <authorList>
            <person name="Yang C."/>
        </authorList>
    </citation>
    <scope>NUCLEOTIDE SEQUENCE</scope>
    <source>
        <strain evidence="2">ZJ104</strain>
    </source>
</reference>
<evidence type="ECO:0000259" key="1">
    <source>
        <dbReference type="SMART" id="SM00481"/>
    </source>
</evidence>
<dbReference type="InterPro" id="IPR004013">
    <property type="entry name" value="PHP_dom"/>
</dbReference>
<feature type="domain" description="Polymerase/histidinol phosphatase N-terminal" evidence="1">
    <location>
        <begin position="2"/>
        <end position="67"/>
    </location>
</feature>
<dbReference type="CDD" id="cd07438">
    <property type="entry name" value="PHP_HisPPase_AMP"/>
    <property type="match status" value="1"/>
</dbReference>
<proteinExistence type="predicted"/>
<dbReference type="InterPro" id="IPR052018">
    <property type="entry name" value="PHP_domain"/>
</dbReference>
<accession>A0AAW5AT96</accession>
<dbReference type="SMART" id="SM00481">
    <property type="entry name" value="POLIIIAc"/>
    <property type="match status" value="1"/>
</dbReference>
<evidence type="ECO:0000313" key="3">
    <source>
        <dbReference type="Proteomes" id="UP001201397"/>
    </source>
</evidence>
<evidence type="ECO:0000313" key="2">
    <source>
        <dbReference type="EMBL" id="MCF7530603.1"/>
    </source>
</evidence>
<dbReference type="Gene3D" id="3.20.20.140">
    <property type="entry name" value="Metal-dependent hydrolases"/>
    <property type="match status" value="1"/>
</dbReference>
<dbReference type="AlphaFoldDB" id="A0AAW5AT96"/>
<dbReference type="RefSeq" id="WP_237093393.1">
    <property type="nucleotide sequence ID" value="NZ_JAKKDL010000023.1"/>
</dbReference>
<dbReference type="InterPro" id="IPR016195">
    <property type="entry name" value="Pol/histidinol_Pase-like"/>
</dbReference>
<dbReference type="Gene3D" id="1.10.150.650">
    <property type="match status" value="1"/>
</dbReference>
<name>A0AAW5AT96_9NEIS</name>
<gene>
    <name evidence="2" type="ORF">L4H06_10255</name>
</gene>
<dbReference type="SUPFAM" id="SSF89550">
    <property type="entry name" value="PHP domain-like"/>
    <property type="match status" value="1"/>
</dbReference>
<dbReference type="EMBL" id="JAKKDL010000023">
    <property type="protein sequence ID" value="MCF7530603.1"/>
    <property type="molecule type" value="Genomic_DNA"/>
</dbReference>